<dbReference type="RefSeq" id="WP_089915494.1">
    <property type="nucleotide sequence ID" value="NZ_FOBB01000004.1"/>
</dbReference>
<evidence type="ECO:0000313" key="2">
    <source>
        <dbReference type="EMBL" id="SEM45376.1"/>
    </source>
</evidence>
<name>A0A1H7YGJ1_9BACT</name>
<keyword evidence="2" id="KW-0378">Hydrolase</keyword>
<evidence type="ECO:0000256" key="1">
    <source>
        <dbReference type="ARBA" id="ARBA00022729"/>
    </source>
</evidence>
<reference evidence="2 3" key="1">
    <citation type="submission" date="2016-10" db="EMBL/GenBank/DDBJ databases">
        <authorList>
            <person name="de Groot N.N."/>
        </authorList>
    </citation>
    <scope>NUCLEOTIDE SEQUENCE [LARGE SCALE GENOMIC DNA]</scope>
    <source>
        <strain evidence="2 3">DSM 21039</strain>
    </source>
</reference>
<evidence type="ECO:0000313" key="3">
    <source>
        <dbReference type="Proteomes" id="UP000198984"/>
    </source>
</evidence>
<sequence length="814" mass="89613">MIRRTLLLWIFFLVCTLSYAQDRYTFTRGLISGPSHQYGRQALFTDQLAYLLYTGQLSTPAAGGSVPGLDNTPGSWQPIEADSAGMFKGRLINNGYLYLTYNAPAAQTAVLNISGHQMVYVNGEPHAGDIYRYGWMYTPVQLKKGLNEFYVRTARSFGRQGIQAQLLFPVKPVYLSTADSTLPFIVSGKANTELWGAVVVINTSKQALKGLQITSGIQGKEVVTTLPDIAPMTTRKVGFKMDASQLQQKGTASCALTLTGSNKRNIDQQNITLQVVNPGDHYTSTFVSQIDGSVQYYSVSPQEGSTGSAPALFLSVHGAEVQSINQARAYKQKDWGVLVAPTNRRPRGFNWEDWGRLDALEVLDIAKQTFSPDPAKIYLTGHSMGGHGSWYLGATYPGKWAAVAPCSGYPTLTGYGSADGLIPDSPKNNTEKILLRASNPSNVLKLANNYKAAGVYILHGDSDKVVSVEYARQMKRVLSGFHADFSYYEYPGGEHWYGDKCVDWPPLFQFLQWHTILPDSSWQHIDFTTANPAISSGMRWAHILQQQHSLEYSRIQLHRSEDHRSITGTTDNVATLALDLKDMPAGTITITLDGTPLTITKSDTVIYLHKQAQWAVGVLPAATEKGPQRNGTLKEAFNHHMVFVYGTSGNAAENEWAYNKARYDAETWYYRGNGAVDLVADKDFKAAAYPDQGIVLYGHAGSNKAWNALLKNCPIQVNRGQLQVGSQQYTGDALAAYFVWPREDSKTASIAVISGTGITGLHAAEANQYFAGGSGFPDYMIFNAELMKGGIEAIKTAGFYDNEWRIKEEEQVRN</sequence>
<gene>
    <name evidence="2" type="ORF">SAMN04488505_104446</name>
</gene>
<dbReference type="SUPFAM" id="SSF53474">
    <property type="entry name" value="alpha/beta-Hydrolases"/>
    <property type="match status" value="2"/>
</dbReference>
<dbReference type="PANTHER" id="PTHR43037">
    <property type="entry name" value="UNNAMED PRODUCT-RELATED"/>
    <property type="match status" value="1"/>
</dbReference>
<protein>
    <submittedName>
        <fullName evidence="2">Alpha/beta hydrolase family protein</fullName>
    </submittedName>
</protein>
<dbReference type="InterPro" id="IPR029058">
    <property type="entry name" value="AB_hydrolase_fold"/>
</dbReference>
<dbReference type="EMBL" id="FOBB01000004">
    <property type="protein sequence ID" value="SEM45376.1"/>
    <property type="molecule type" value="Genomic_DNA"/>
</dbReference>
<dbReference type="PANTHER" id="PTHR43037:SF4">
    <property type="entry name" value="PEPTIDASE S9 PROLYL OLIGOPEPTIDASE CATALYTIC DOMAIN-CONTAINING PROTEIN"/>
    <property type="match status" value="1"/>
</dbReference>
<accession>A0A1H7YGJ1</accession>
<dbReference type="Pfam" id="PF00756">
    <property type="entry name" value="Esterase"/>
    <property type="match status" value="1"/>
</dbReference>
<dbReference type="OrthoDB" id="9764953at2"/>
<keyword evidence="3" id="KW-1185">Reference proteome</keyword>
<dbReference type="STRING" id="573321.SAMN04488505_104446"/>
<dbReference type="Proteomes" id="UP000198984">
    <property type="component" value="Unassembled WGS sequence"/>
</dbReference>
<keyword evidence="1" id="KW-0732">Signal</keyword>
<dbReference type="AlphaFoldDB" id="A0A1H7YGJ1"/>
<proteinExistence type="predicted"/>
<dbReference type="InterPro" id="IPR000801">
    <property type="entry name" value="Esterase-like"/>
</dbReference>
<dbReference type="InterPro" id="IPR050955">
    <property type="entry name" value="Plant_Biomass_Hydrol_Est"/>
</dbReference>
<dbReference type="GO" id="GO:0016787">
    <property type="term" value="F:hydrolase activity"/>
    <property type="evidence" value="ECO:0007669"/>
    <property type="project" value="UniProtKB-KW"/>
</dbReference>
<dbReference type="Gene3D" id="3.40.50.1820">
    <property type="entry name" value="alpha/beta hydrolase"/>
    <property type="match status" value="1"/>
</dbReference>
<organism evidence="2 3">
    <name type="scientific">Chitinophaga rupis</name>
    <dbReference type="NCBI Taxonomy" id="573321"/>
    <lineage>
        <taxon>Bacteria</taxon>
        <taxon>Pseudomonadati</taxon>
        <taxon>Bacteroidota</taxon>
        <taxon>Chitinophagia</taxon>
        <taxon>Chitinophagales</taxon>
        <taxon>Chitinophagaceae</taxon>
        <taxon>Chitinophaga</taxon>
    </lineage>
</organism>